<dbReference type="Proteomes" id="UP000262582">
    <property type="component" value="Chromosome"/>
</dbReference>
<organism evidence="3 5">
    <name type="scientific">Arcobacter ellisii</name>
    <dbReference type="NCBI Taxonomy" id="913109"/>
    <lineage>
        <taxon>Bacteria</taxon>
        <taxon>Pseudomonadati</taxon>
        <taxon>Campylobacterota</taxon>
        <taxon>Epsilonproteobacteria</taxon>
        <taxon>Campylobacterales</taxon>
        <taxon>Arcobacteraceae</taxon>
        <taxon>Arcobacter</taxon>
    </lineage>
</organism>
<reference evidence="2 4" key="2">
    <citation type="submission" date="2018-08" db="EMBL/GenBank/DDBJ databases">
        <title>Complete genome of the Arcobacter ellisii type strain LMG 26155.</title>
        <authorList>
            <person name="Miller W.G."/>
            <person name="Yee E."/>
            <person name="Bono J.L."/>
        </authorList>
    </citation>
    <scope>NUCLEOTIDE SEQUENCE [LARGE SCALE GENOMIC DNA]</scope>
    <source>
        <strain evidence="2 4">LMG 26155</strain>
    </source>
</reference>
<name>A0A347U6J8_9BACT</name>
<protein>
    <recommendedName>
        <fullName evidence="1">Bacteriophage CI repressor N-terminal domain-containing protein</fullName>
    </recommendedName>
</protein>
<evidence type="ECO:0000313" key="3">
    <source>
        <dbReference type="EMBL" id="RXI31173.1"/>
    </source>
</evidence>
<dbReference type="Pfam" id="PF07022">
    <property type="entry name" value="Phage_CI_repr"/>
    <property type="match status" value="1"/>
</dbReference>
<dbReference type="EMBL" id="CP032097">
    <property type="protein sequence ID" value="AXX94476.1"/>
    <property type="molecule type" value="Genomic_DNA"/>
</dbReference>
<feature type="domain" description="Bacteriophage CI repressor N-terminal" evidence="1">
    <location>
        <begin position="7"/>
        <end position="68"/>
    </location>
</feature>
<evidence type="ECO:0000313" key="5">
    <source>
        <dbReference type="Proteomes" id="UP000290588"/>
    </source>
</evidence>
<accession>A0A347U6J8</accession>
<dbReference type="Proteomes" id="UP000290588">
    <property type="component" value="Unassembled WGS sequence"/>
</dbReference>
<reference evidence="3 5" key="1">
    <citation type="submission" date="2017-09" db="EMBL/GenBank/DDBJ databases">
        <title>Genomics of the genus Arcobacter.</title>
        <authorList>
            <person name="Perez-Cataluna A."/>
            <person name="Figueras M.J."/>
            <person name="Salas-Masso N."/>
        </authorList>
    </citation>
    <scope>NUCLEOTIDE SEQUENCE [LARGE SCALE GENOMIC DNA]</scope>
    <source>
        <strain evidence="3 5">CECT 7837</strain>
    </source>
</reference>
<dbReference type="AlphaFoldDB" id="A0A347U6J8"/>
<dbReference type="InterPro" id="IPR010982">
    <property type="entry name" value="Lambda_DNA-bd_dom_sf"/>
</dbReference>
<dbReference type="InterPro" id="IPR010744">
    <property type="entry name" value="Phage_CI_N"/>
</dbReference>
<dbReference type="Gene3D" id="1.10.260.40">
    <property type="entry name" value="lambda repressor-like DNA-binding domains"/>
    <property type="match status" value="1"/>
</dbReference>
<evidence type="ECO:0000259" key="1">
    <source>
        <dbReference type="Pfam" id="PF07022"/>
    </source>
</evidence>
<keyword evidence="4" id="KW-1185">Reference proteome</keyword>
<dbReference type="EMBL" id="NXIG01000005">
    <property type="protein sequence ID" value="RXI31173.1"/>
    <property type="molecule type" value="Genomic_DNA"/>
</dbReference>
<dbReference type="GO" id="GO:0003677">
    <property type="term" value="F:DNA binding"/>
    <property type="evidence" value="ECO:0007669"/>
    <property type="project" value="InterPro"/>
</dbReference>
<evidence type="ECO:0000313" key="2">
    <source>
        <dbReference type="EMBL" id="AXX94476.1"/>
    </source>
</evidence>
<evidence type="ECO:0000313" key="4">
    <source>
        <dbReference type="Proteomes" id="UP000262582"/>
    </source>
</evidence>
<dbReference type="RefSeq" id="WP_118916703.1">
    <property type="nucleotide sequence ID" value="NZ_CP032097.1"/>
</dbReference>
<dbReference type="KEGG" id="aell:AELL_0796"/>
<sequence>MFDFKEILQRLKEESSLKHDREIADLLGVEQQNITNWKTRNSIPYDLIISLCLEKEINLIYILTGKKNKNSVKIDKELSKTQKEICTKLNNLDPIQQKIILNKIDEEIIKNEEKEIEILKNSILKCFDNINSTHRIILKEFERDEETLKAVYIDDDWNLDLKNETYIEDNNKSFVELLKMLLENIKENK</sequence>
<dbReference type="OrthoDB" id="5363392at2"/>
<gene>
    <name evidence="2" type="ORF">AELL_0796</name>
    <name evidence="3" type="ORF">CP962_06850</name>
</gene>
<dbReference type="GO" id="GO:0045892">
    <property type="term" value="P:negative regulation of DNA-templated transcription"/>
    <property type="evidence" value="ECO:0007669"/>
    <property type="project" value="InterPro"/>
</dbReference>
<proteinExistence type="predicted"/>